<evidence type="ECO:0000259" key="4">
    <source>
        <dbReference type="Pfam" id="PF19290"/>
    </source>
</evidence>
<name>A0A9D1E2D6_9BACT</name>
<dbReference type="InterPro" id="IPR002510">
    <property type="entry name" value="Metalloprtase-TldD/E_N"/>
</dbReference>
<evidence type="ECO:0000256" key="1">
    <source>
        <dbReference type="ARBA" id="ARBA00005836"/>
    </source>
</evidence>
<dbReference type="GO" id="GO:0005829">
    <property type="term" value="C:cytosol"/>
    <property type="evidence" value="ECO:0007669"/>
    <property type="project" value="TreeGrafter"/>
</dbReference>
<comment type="caution">
    <text evidence="5">The sequence shown here is derived from an EMBL/GenBank/DDBJ whole genome shotgun (WGS) entry which is preliminary data.</text>
</comment>
<dbReference type="GO" id="GO:0006508">
    <property type="term" value="P:proteolysis"/>
    <property type="evidence" value="ECO:0007669"/>
    <property type="project" value="InterPro"/>
</dbReference>
<dbReference type="AlphaFoldDB" id="A0A9D1E2D6"/>
<dbReference type="Pfam" id="PF01523">
    <property type="entry name" value="PmbA_TldD_1st"/>
    <property type="match status" value="1"/>
</dbReference>
<evidence type="ECO:0000313" key="5">
    <source>
        <dbReference type="EMBL" id="HIR63554.1"/>
    </source>
</evidence>
<dbReference type="Proteomes" id="UP000886744">
    <property type="component" value="Unassembled WGS sequence"/>
</dbReference>
<evidence type="ECO:0000313" key="6">
    <source>
        <dbReference type="Proteomes" id="UP000886744"/>
    </source>
</evidence>
<dbReference type="EMBL" id="DVHI01000103">
    <property type="protein sequence ID" value="HIR63554.1"/>
    <property type="molecule type" value="Genomic_DNA"/>
</dbReference>
<sequence length="435" mass="47832">MNKDIAQKALETALACGASGCRVTLSESTQTSVSYLNGEIEKLQESTSAALGIALFTEGRYGAFSTNRLDGSELRPFIRRCIDSCRLLAPDDCRTLPDPSLYYRGGRPDLEQCDPHFSDISFKTKTDILEATDAEVDKSDSRLISTACDWDDCLRSDYIIDSQGLEAESSSTFYSVVCECTVRGHGEARPQNNWMEGALFFDRLRSGCGRTAYERTVPMIEARKLNSGKYNIVLENTVSAKVVSAIISALNGSSLQQRNSFLLDSLGKRLFPENLLITDNPLIPGRTGSGYFDSEGAATCERDIIRDGVVRTYFLNTYFANKLGMPRTSEDATAVCFPRNSGMGLEDILRQTGSGVLITGFNGGNSNSVTGNFSYGIEGWYFENGQRLYPVKEMNLSGDFLSLWTRNIFIGNDPIGFMPWQIPTLAFEGADISGL</sequence>
<dbReference type="GO" id="GO:0008237">
    <property type="term" value="F:metallopeptidase activity"/>
    <property type="evidence" value="ECO:0007669"/>
    <property type="project" value="InterPro"/>
</dbReference>
<dbReference type="Gene3D" id="3.30.2290.10">
    <property type="entry name" value="PmbA/TldD superfamily"/>
    <property type="match status" value="1"/>
</dbReference>
<evidence type="ECO:0000259" key="2">
    <source>
        <dbReference type="Pfam" id="PF01523"/>
    </source>
</evidence>
<organism evidence="5 6">
    <name type="scientific">Candidatus Coprenecus avistercoris</name>
    <dbReference type="NCBI Taxonomy" id="2840730"/>
    <lineage>
        <taxon>Bacteria</taxon>
        <taxon>Pseudomonadati</taxon>
        <taxon>Bacteroidota</taxon>
        <taxon>Bacteroidia</taxon>
        <taxon>Bacteroidales</taxon>
        <taxon>Rikenellaceae</taxon>
        <taxon>Rikenellaceae incertae sedis</taxon>
        <taxon>Candidatus Coprenecus</taxon>
    </lineage>
</organism>
<dbReference type="InterPro" id="IPR045570">
    <property type="entry name" value="Metalloprtase-TldD/E_cen_dom"/>
</dbReference>
<feature type="domain" description="Metalloprotease TldD/E N-terminal" evidence="2">
    <location>
        <begin position="23"/>
        <end position="82"/>
    </location>
</feature>
<evidence type="ECO:0000259" key="3">
    <source>
        <dbReference type="Pfam" id="PF19289"/>
    </source>
</evidence>
<dbReference type="InterPro" id="IPR045569">
    <property type="entry name" value="Metalloprtase-TldD/E_C"/>
</dbReference>
<dbReference type="Pfam" id="PF19290">
    <property type="entry name" value="PmbA_TldD_2nd"/>
    <property type="match status" value="1"/>
</dbReference>
<dbReference type="Pfam" id="PF19289">
    <property type="entry name" value="PmbA_TldD_3rd"/>
    <property type="match status" value="1"/>
</dbReference>
<dbReference type="PANTHER" id="PTHR43421:SF1">
    <property type="entry name" value="METALLOPROTEASE PMBA"/>
    <property type="match status" value="1"/>
</dbReference>
<dbReference type="InterPro" id="IPR035068">
    <property type="entry name" value="TldD/PmbA_N"/>
</dbReference>
<proteinExistence type="inferred from homology"/>
<dbReference type="SUPFAM" id="SSF111283">
    <property type="entry name" value="Putative modulator of DNA gyrase, PmbA/TldD"/>
    <property type="match status" value="1"/>
</dbReference>
<feature type="domain" description="Metalloprotease TldD/E C-terminal" evidence="3">
    <location>
        <begin position="227"/>
        <end position="434"/>
    </location>
</feature>
<protein>
    <submittedName>
        <fullName evidence="5">TldD/PmbA family protein</fullName>
    </submittedName>
</protein>
<reference evidence="5" key="1">
    <citation type="submission" date="2020-10" db="EMBL/GenBank/DDBJ databases">
        <authorList>
            <person name="Gilroy R."/>
        </authorList>
    </citation>
    <scope>NUCLEOTIDE SEQUENCE</scope>
    <source>
        <strain evidence="5">ChiHjej13B12-12457</strain>
    </source>
</reference>
<feature type="domain" description="Metalloprotease TldD/E central" evidence="4">
    <location>
        <begin position="116"/>
        <end position="217"/>
    </location>
</feature>
<gene>
    <name evidence="5" type="ORF">IAC94_08585</name>
</gene>
<dbReference type="PANTHER" id="PTHR43421">
    <property type="entry name" value="METALLOPROTEASE PMBA"/>
    <property type="match status" value="1"/>
</dbReference>
<dbReference type="InterPro" id="IPR047657">
    <property type="entry name" value="PmbA"/>
</dbReference>
<accession>A0A9D1E2D6</accession>
<reference evidence="5" key="2">
    <citation type="journal article" date="2021" name="PeerJ">
        <title>Extensive microbial diversity within the chicken gut microbiome revealed by metagenomics and culture.</title>
        <authorList>
            <person name="Gilroy R."/>
            <person name="Ravi A."/>
            <person name="Getino M."/>
            <person name="Pursley I."/>
            <person name="Horton D.L."/>
            <person name="Alikhan N.F."/>
            <person name="Baker D."/>
            <person name="Gharbi K."/>
            <person name="Hall N."/>
            <person name="Watson M."/>
            <person name="Adriaenssens E.M."/>
            <person name="Foster-Nyarko E."/>
            <person name="Jarju S."/>
            <person name="Secka A."/>
            <person name="Antonio M."/>
            <person name="Oren A."/>
            <person name="Chaudhuri R.R."/>
            <person name="La Ragione R."/>
            <person name="Hildebrand F."/>
            <person name="Pallen M.J."/>
        </authorList>
    </citation>
    <scope>NUCLEOTIDE SEQUENCE</scope>
    <source>
        <strain evidence="5">ChiHjej13B12-12457</strain>
    </source>
</reference>
<dbReference type="InterPro" id="IPR036059">
    <property type="entry name" value="TldD/PmbA_sf"/>
</dbReference>
<comment type="similarity">
    <text evidence="1">Belongs to the peptidase U62 family.</text>
</comment>